<dbReference type="Proteomes" id="UP000451860">
    <property type="component" value="Unassembled WGS sequence"/>
</dbReference>
<evidence type="ECO:0000256" key="9">
    <source>
        <dbReference type="SAM" id="Phobius"/>
    </source>
</evidence>
<keyword evidence="5 9" id="KW-0812">Transmembrane</keyword>
<keyword evidence="3" id="KW-1003">Cell membrane</keyword>
<gene>
    <name evidence="10" type="ORF">GB883_01570</name>
</gene>
<dbReference type="EMBL" id="WHJE01000003">
    <property type="protein sequence ID" value="KAE8765939.1"/>
    <property type="molecule type" value="Genomic_DNA"/>
</dbReference>
<feature type="transmembrane region" description="Helical" evidence="9">
    <location>
        <begin position="315"/>
        <end position="334"/>
    </location>
</feature>
<dbReference type="PANTHER" id="PTHR32196">
    <property type="entry name" value="ABC TRANSPORTER PERMEASE PROTEIN YPHD-RELATED-RELATED"/>
    <property type="match status" value="1"/>
</dbReference>
<keyword evidence="2" id="KW-0813">Transport</keyword>
<dbReference type="CDD" id="cd06579">
    <property type="entry name" value="TM_PBP1_transp_AraH_like"/>
    <property type="match status" value="1"/>
</dbReference>
<evidence type="ECO:0000313" key="10">
    <source>
        <dbReference type="EMBL" id="KAE8765939.1"/>
    </source>
</evidence>
<accession>A0A7J5UUG7</accession>
<dbReference type="InterPro" id="IPR001851">
    <property type="entry name" value="ABC_transp_permease"/>
</dbReference>
<evidence type="ECO:0000256" key="1">
    <source>
        <dbReference type="ARBA" id="ARBA00004651"/>
    </source>
</evidence>
<evidence type="ECO:0000256" key="4">
    <source>
        <dbReference type="ARBA" id="ARBA00022519"/>
    </source>
</evidence>
<name>A0A7J5UUG7_9MICO</name>
<feature type="transmembrane region" description="Helical" evidence="9">
    <location>
        <begin position="234"/>
        <end position="258"/>
    </location>
</feature>
<feature type="region of interest" description="Disordered" evidence="8">
    <location>
        <begin position="354"/>
        <end position="377"/>
    </location>
</feature>
<evidence type="ECO:0000256" key="3">
    <source>
        <dbReference type="ARBA" id="ARBA00022475"/>
    </source>
</evidence>
<keyword evidence="7 9" id="KW-0472">Membrane</keyword>
<proteinExistence type="predicted"/>
<sequence length="377" mass="37979">MSATVGAAQQRGATPRAGFKARLPKGVTGLVGFALAVTLVCALAAPRFTSVANVQSMAFQVAEIGLLSLVIAVSMYTAGIDLSLVSVANLAALVTAQLFVLTDAATADAGTAVLLTVLCAAAGLAVGAGCGAINGLIITKLRVSPILATLGTMQLFNGIAIGWTSGESVYGMPDAFLALGTQYLIGIPVPFVVFAIAATLIAVLMAKRPLGFRIYVLGSNPEASRFAGVPNTRVLFATYVLCGVISAIAGLVIAARSASASPDYGGSYLLLAIVIAVLGGTNPNGGSGTVLGVVIAAVTLQMVSSTFNLLGLSQFTYQVVQGVILIAVMGIGLLSKSWNLGKVVARLAGIAESRAGAGDAESKRGESATEVKESAND</sequence>
<feature type="compositionally biased region" description="Basic and acidic residues" evidence="8">
    <location>
        <begin position="360"/>
        <end position="377"/>
    </location>
</feature>
<evidence type="ECO:0000256" key="8">
    <source>
        <dbReference type="SAM" id="MobiDB-lite"/>
    </source>
</evidence>
<feature type="transmembrane region" description="Helical" evidence="9">
    <location>
        <begin position="57"/>
        <end position="75"/>
    </location>
</feature>
<dbReference type="GO" id="GO:0022857">
    <property type="term" value="F:transmembrane transporter activity"/>
    <property type="evidence" value="ECO:0007669"/>
    <property type="project" value="InterPro"/>
</dbReference>
<keyword evidence="6 9" id="KW-1133">Transmembrane helix</keyword>
<feature type="transmembrane region" description="Helical" evidence="9">
    <location>
        <begin position="82"/>
        <end position="100"/>
    </location>
</feature>
<feature type="transmembrane region" description="Helical" evidence="9">
    <location>
        <begin position="112"/>
        <end position="133"/>
    </location>
</feature>
<reference evidence="10 11" key="1">
    <citation type="submission" date="2019-10" db="EMBL/GenBank/DDBJ databases">
        <title>Georgenia wutianyii sp. nov. and Georgenia yuyongxinii sp. nov. isolated from plateau pika (Ochotona curzoniae) in the Qinghai-Tibet plateau of China.</title>
        <authorList>
            <person name="Tian Z."/>
        </authorList>
    </citation>
    <scope>NUCLEOTIDE SEQUENCE [LARGE SCALE GENOMIC DNA]</scope>
    <source>
        <strain evidence="10 11">DSM 21501</strain>
    </source>
</reference>
<dbReference type="Pfam" id="PF02653">
    <property type="entry name" value="BPD_transp_2"/>
    <property type="match status" value="1"/>
</dbReference>
<feature type="transmembrane region" description="Helical" evidence="9">
    <location>
        <begin position="145"/>
        <end position="163"/>
    </location>
</feature>
<comment type="subcellular location">
    <subcellularLocation>
        <location evidence="1">Cell membrane</location>
        <topology evidence="1">Multi-pass membrane protein</topology>
    </subcellularLocation>
</comment>
<feature type="transmembrane region" description="Helical" evidence="9">
    <location>
        <begin position="26"/>
        <end position="45"/>
    </location>
</feature>
<evidence type="ECO:0000256" key="5">
    <source>
        <dbReference type="ARBA" id="ARBA00022692"/>
    </source>
</evidence>
<feature type="transmembrane region" description="Helical" evidence="9">
    <location>
        <begin position="288"/>
        <end position="309"/>
    </location>
</feature>
<feature type="transmembrane region" description="Helical" evidence="9">
    <location>
        <begin position="264"/>
        <end position="281"/>
    </location>
</feature>
<dbReference type="GO" id="GO:0005886">
    <property type="term" value="C:plasma membrane"/>
    <property type="evidence" value="ECO:0007669"/>
    <property type="project" value="UniProtKB-SubCell"/>
</dbReference>
<evidence type="ECO:0000256" key="2">
    <source>
        <dbReference type="ARBA" id="ARBA00022448"/>
    </source>
</evidence>
<dbReference type="OrthoDB" id="192433at2"/>
<keyword evidence="11" id="KW-1185">Reference proteome</keyword>
<evidence type="ECO:0000313" key="11">
    <source>
        <dbReference type="Proteomes" id="UP000451860"/>
    </source>
</evidence>
<feature type="transmembrane region" description="Helical" evidence="9">
    <location>
        <begin position="183"/>
        <end position="206"/>
    </location>
</feature>
<dbReference type="RefSeq" id="WP_152202386.1">
    <property type="nucleotide sequence ID" value="NZ_VUKF01000013.1"/>
</dbReference>
<comment type="caution">
    <text evidence="10">The sequence shown here is derived from an EMBL/GenBank/DDBJ whole genome shotgun (WGS) entry which is preliminary data.</text>
</comment>
<organism evidence="10 11">
    <name type="scientific">Georgenia thermotolerans</name>
    <dbReference type="NCBI Taxonomy" id="527326"/>
    <lineage>
        <taxon>Bacteria</taxon>
        <taxon>Bacillati</taxon>
        <taxon>Actinomycetota</taxon>
        <taxon>Actinomycetes</taxon>
        <taxon>Micrococcales</taxon>
        <taxon>Bogoriellaceae</taxon>
        <taxon>Georgenia</taxon>
    </lineage>
</organism>
<dbReference type="PANTHER" id="PTHR32196:SF21">
    <property type="entry name" value="ABC TRANSPORTER PERMEASE PROTEIN YPHD-RELATED"/>
    <property type="match status" value="1"/>
</dbReference>
<dbReference type="AlphaFoldDB" id="A0A7J5UUG7"/>
<evidence type="ECO:0000256" key="6">
    <source>
        <dbReference type="ARBA" id="ARBA00022989"/>
    </source>
</evidence>
<keyword evidence="4" id="KW-0997">Cell inner membrane</keyword>
<evidence type="ECO:0000256" key="7">
    <source>
        <dbReference type="ARBA" id="ARBA00023136"/>
    </source>
</evidence>
<protein>
    <submittedName>
        <fullName evidence="10">ABC transporter permease</fullName>
    </submittedName>
</protein>